<keyword evidence="1" id="KW-1133">Transmembrane helix</keyword>
<feature type="transmembrane region" description="Helical" evidence="1">
    <location>
        <begin position="85"/>
        <end position="107"/>
    </location>
</feature>
<evidence type="ECO:0000313" key="2">
    <source>
        <dbReference type="EMBL" id="ABN96617.1"/>
    </source>
</evidence>
<accession>A0A5Q5CBT3</accession>
<keyword evidence="1" id="KW-0812">Transmembrane</keyword>
<proteinExistence type="predicted"/>
<name>A0A5Q5CBT3_MYCSJ</name>
<evidence type="ECO:0008006" key="3">
    <source>
        <dbReference type="Google" id="ProtNLM"/>
    </source>
</evidence>
<sequence>MADSTLPPGRFGAGYISGGATWAPAAGFTAPELSPAPPLNRLAVATFVTTLVFGLVTALFTLPLSYVAHRQIETSGQGGSGLARAAMVISGVYVVVGAVVVGLYLYLPEPGAVR</sequence>
<evidence type="ECO:0000256" key="1">
    <source>
        <dbReference type="SAM" id="Phobius"/>
    </source>
</evidence>
<organism evidence="2">
    <name type="scientific">Mycobacterium sp. (strain JLS)</name>
    <dbReference type="NCBI Taxonomy" id="164757"/>
    <lineage>
        <taxon>Bacteria</taxon>
        <taxon>Bacillati</taxon>
        <taxon>Actinomycetota</taxon>
        <taxon>Actinomycetes</taxon>
        <taxon>Mycobacteriales</taxon>
        <taxon>Mycobacteriaceae</taxon>
        <taxon>Mycobacterium</taxon>
    </lineage>
</organism>
<reference evidence="2" key="1">
    <citation type="submission" date="2007-02" db="EMBL/GenBank/DDBJ databases">
        <title>Complete sequence of Mycobacterium sp. JLS.</title>
        <authorList>
            <consortium name="US DOE Joint Genome Institute"/>
            <person name="Copeland A."/>
            <person name="Lucas S."/>
            <person name="Lapidus A."/>
            <person name="Barry K."/>
            <person name="Detter J.C."/>
            <person name="Glavina del Rio T."/>
            <person name="Hammon N."/>
            <person name="Israni S."/>
            <person name="Dalin E."/>
            <person name="Tice H."/>
            <person name="Pitluck S."/>
            <person name="Chain P."/>
            <person name="Malfatti S."/>
            <person name="Shin M."/>
            <person name="Vergez L."/>
            <person name="Schmutz J."/>
            <person name="Larimer F."/>
            <person name="Land M."/>
            <person name="Hauser L."/>
            <person name="Kyrpides N."/>
            <person name="Mikhailova N."/>
            <person name="Miller C.D."/>
            <person name="Anderson A.J."/>
            <person name="Sims R.C."/>
            <person name="Richardson P."/>
        </authorList>
    </citation>
    <scope>NUCLEOTIDE SEQUENCE [LARGE SCALE GENOMIC DNA]</scope>
    <source>
        <strain evidence="2">JLS</strain>
    </source>
</reference>
<dbReference type="AlphaFoldDB" id="A0A5Q5CBT3"/>
<keyword evidence="1" id="KW-0472">Membrane</keyword>
<gene>
    <name evidence="2" type="ordered locus">Mjls_0807</name>
</gene>
<dbReference type="EMBL" id="CP000580">
    <property type="protein sequence ID" value="ABN96617.1"/>
    <property type="molecule type" value="Genomic_DNA"/>
</dbReference>
<feature type="transmembrane region" description="Helical" evidence="1">
    <location>
        <begin position="42"/>
        <end position="64"/>
    </location>
</feature>
<dbReference type="KEGG" id="mjl:Mjls_0807"/>
<protein>
    <recommendedName>
        <fullName evidence="3">DUF4190 domain-containing protein</fullName>
    </recommendedName>
</protein>